<organism evidence="8 9">
    <name type="scientific">Phormidium tenue NIES-30</name>
    <dbReference type="NCBI Taxonomy" id="549789"/>
    <lineage>
        <taxon>Bacteria</taxon>
        <taxon>Bacillati</taxon>
        <taxon>Cyanobacteriota</taxon>
        <taxon>Cyanophyceae</taxon>
        <taxon>Oscillatoriophycideae</taxon>
        <taxon>Oscillatoriales</taxon>
        <taxon>Oscillatoriaceae</taxon>
        <taxon>Phormidium</taxon>
    </lineage>
</organism>
<dbReference type="Pfam" id="PF12002">
    <property type="entry name" value="MgsA_C"/>
    <property type="match status" value="1"/>
</dbReference>
<dbReference type="OrthoDB" id="9778364at2"/>
<dbReference type="GO" id="GO:0016887">
    <property type="term" value="F:ATP hydrolysis activity"/>
    <property type="evidence" value="ECO:0007669"/>
    <property type="project" value="InterPro"/>
</dbReference>
<evidence type="ECO:0000256" key="3">
    <source>
        <dbReference type="ARBA" id="ARBA00020776"/>
    </source>
</evidence>
<dbReference type="Gene3D" id="1.20.272.10">
    <property type="match status" value="1"/>
</dbReference>
<dbReference type="SUPFAM" id="SSF48019">
    <property type="entry name" value="post-AAA+ oligomerization domain-like"/>
    <property type="match status" value="1"/>
</dbReference>
<evidence type="ECO:0000256" key="1">
    <source>
        <dbReference type="ARBA" id="ARBA00002393"/>
    </source>
</evidence>
<dbReference type="PANTHER" id="PTHR13779">
    <property type="entry name" value="WERNER HELICASE-INTERACTING PROTEIN 1 FAMILY MEMBER"/>
    <property type="match status" value="1"/>
</dbReference>
<dbReference type="InterPro" id="IPR029063">
    <property type="entry name" value="SAM-dependent_MTases_sf"/>
</dbReference>
<dbReference type="FunFam" id="1.20.272.10:FF:000001">
    <property type="entry name" value="Putative AAA family ATPase"/>
    <property type="match status" value="1"/>
</dbReference>
<dbReference type="CDD" id="cd00009">
    <property type="entry name" value="AAA"/>
    <property type="match status" value="1"/>
</dbReference>
<dbReference type="CDD" id="cd18139">
    <property type="entry name" value="HLD_clamp_RarA"/>
    <property type="match status" value="1"/>
</dbReference>
<dbReference type="InterPro" id="IPR003959">
    <property type="entry name" value="ATPase_AAA_core"/>
</dbReference>
<dbReference type="AlphaFoldDB" id="A0A1U7J334"/>
<feature type="domain" description="AAA+ ATPase" evidence="7">
    <location>
        <begin position="51"/>
        <end position="168"/>
    </location>
</feature>
<evidence type="ECO:0000256" key="6">
    <source>
        <dbReference type="ARBA" id="ARBA00022840"/>
    </source>
</evidence>
<keyword evidence="4" id="KW-0235">DNA replication</keyword>
<dbReference type="InterPro" id="IPR003593">
    <property type="entry name" value="AAA+_ATPase"/>
</dbReference>
<proteinExistence type="inferred from homology"/>
<dbReference type="NCBIfam" id="NF009881">
    <property type="entry name" value="PRK13341.1-2"/>
    <property type="match status" value="1"/>
</dbReference>
<comment type="caution">
    <text evidence="8">The sequence shown here is derived from an EMBL/GenBank/DDBJ whole genome shotgun (WGS) entry which is preliminary data.</text>
</comment>
<dbReference type="RefSeq" id="WP_073609493.1">
    <property type="nucleotide sequence ID" value="NZ_MRCG01000012.1"/>
</dbReference>
<dbReference type="SUPFAM" id="SSF53335">
    <property type="entry name" value="S-adenosyl-L-methionine-dependent methyltransferases"/>
    <property type="match status" value="1"/>
</dbReference>
<dbReference type="EMBL" id="MRCG01000012">
    <property type="protein sequence ID" value="OKH46663.1"/>
    <property type="molecule type" value="Genomic_DNA"/>
</dbReference>
<dbReference type="STRING" id="549789.NIES30_16340"/>
<sequence length="744" mass="82349">MDLFDHSRQEQIGQDAPLAARLRPRTLDEFIGQDAVVGPGRLLRRAIQADQLSSLIFFGPPGTGKTTLAQIIANTTSAHFIALNAVLAGVKDIREAIASAQDLRGQYGRRTILFIDEVHRFNKAQQDALLPWVENGTVILIGATTENPYFEVNKALVSRSRIFQLKPLESADLYRVVEQALADKERGYGDRLIQLEPAALDHLVNVANGDARALLNALELAVETTPPDGQGQIQITLDVAEESIQQRAVLYDKEGDAHFDTISAFIKSVRGSDPDAALYWLARMVYAGEDPRFIFRRLVILASEDVGLGDPHAVTVVTSCAAAFDRVGMPEGRYPLAQATLYLATAPKSNSTMGFFDALSAIEQEREREVPNPMRDGNRDSKGFGHGKGYLYPHAYRDHWVEQQYLPSGLQGQVFYQPSAQGYEATIQTQVAQRREAQLAAMVDGGGTLPEALTYSPDDPARDRWLQRTLSQAGEQLGAVRDRIFALASPQRHHRILDLNARTGLLTWEALRQVPEGGVYARVHTAQDQAALEEQAAQLPELIRPVFVHADYEALAAYLAAHTPGISFERIVGRNAFGQVVNRDRFIEIVQHLLAPDGVVVLAETIPRHSQRISALVDVASLSKALVKRWHQAEDAIAHSTSDPRFNWQADTLETLFLKAGFTVQLTEDVLHSSIYVSSALLQRWFAMGGTPPSYRDQLAEHLSDKDIATIQQSCQRQLQGKTVQWRSPLVYLVAKAAHQLHQA</sequence>
<keyword evidence="5" id="KW-0547">Nucleotide-binding</keyword>
<dbReference type="Pfam" id="PF00004">
    <property type="entry name" value="AAA"/>
    <property type="match status" value="1"/>
</dbReference>
<dbReference type="GO" id="GO:0000731">
    <property type="term" value="P:DNA synthesis involved in DNA repair"/>
    <property type="evidence" value="ECO:0007669"/>
    <property type="project" value="TreeGrafter"/>
</dbReference>
<accession>A0A1U7J334</accession>
<keyword evidence="6" id="KW-0067">ATP-binding</keyword>
<dbReference type="Gene3D" id="3.40.50.300">
    <property type="entry name" value="P-loop containing nucleotide triphosphate hydrolases"/>
    <property type="match status" value="1"/>
</dbReference>
<gene>
    <name evidence="8" type="ORF">NIES30_16340</name>
</gene>
<evidence type="ECO:0000256" key="5">
    <source>
        <dbReference type="ARBA" id="ARBA00022741"/>
    </source>
</evidence>
<dbReference type="GO" id="GO:0005524">
    <property type="term" value="F:ATP binding"/>
    <property type="evidence" value="ECO:0007669"/>
    <property type="project" value="UniProtKB-KW"/>
</dbReference>
<dbReference type="InterPro" id="IPR051314">
    <property type="entry name" value="AAA_ATPase_RarA/MGS1/WRNIP1"/>
</dbReference>
<dbReference type="FunFam" id="1.10.8.60:FF:000029">
    <property type="entry name" value="Replication-associated recombination protein A"/>
    <property type="match status" value="1"/>
</dbReference>
<evidence type="ECO:0000256" key="4">
    <source>
        <dbReference type="ARBA" id="ARBA00022705"/>
    </source>
</evidence>
<dbReference type="InterPro" id="IPR021886">
    <property type="entry name" value="MgsA_C"/>
</dbReference>
<dbReference type="GO" id="GO:0006261">
    <property type="term" value="P:DNA-templated DNA replication"/>
    <property type="evidence" value="ECO:0007669"/>
    <property type="project" value="TreeGrafter"/>
</dbReference>
<name>A0A1U7J334_9CYAN</name>
<dbReference type="InterPro" id="IPR027417">
    <property type="entry name" value="P-loop_NTPase"/>
</dbReference>
<evidence type="ECO:0000259" key="7">
    <source>
        <dbReference type="SMART" id="SM00382"/>
    </source>
</evidence>
<evidence type="ECO:0000313" key="8">
    <source>
        <dbReference type="EMBL" id="OKH46663.1"/>
    </source>
</evidence>
<dbReference type="GO" id="GO:0017116">
    <property type="term" value="F:single-stranded DNA helicase activity"/>
    <property type="evidence" value="ECO:0007669"/>
    <property type="project" value="TreeGrafter"/>
</dbReference>
<protein>
    <recommendedName>
        <fullName evidence="3">Replication-associated recombination protein A</fullName>
    </recommendedName>
</protein>
<dbReference type="PANTHER" id="PTHR13779:SF7">
    <property type="entry name" value="ATPASE WRNIP1"/>
    <property type="match status" value="1"/>
</dbReference>
<evidence type="ECO:0000256" key="2">
    <source>
        <dbReference type="ARBA" id="ARBA00008959"/>
    </source>
</evidence>
<dbReference type="Gene3D" id="3.40.50.150">
    <property type="entry name" value="Vaccinia Virus protein VP39"/>
    <property type="match status" value="1"/>
</dbReference>
<dbReference type="GO" id="GO:0008047">
    <property type="term" value="F:enzyme activator activity"/>
    <property type="evidence" value="ECO:0007669"/>
    <property type="project" value="TreeGrafter"/>
</dbReference>
<comment type="similarity">
    <text evidence="2">Belongs to the AAA ATPase family. RarA/MGS1/WRNIP1 subfamily.</text>
</comment>
<dbReference type="SMART" id="SM00382">
    <property type="entry name" value="AAA"/>
    <property type="match status" value="1"/>
</dbReference>
<comment type="function">
    <text evidence="1">DNA-dependent ATPase that plays important roles in cellular responses to stalled DNA replication processes.</text>
</comment>
<dbReference type="Gene3D" id="1.10.8.60">
    <property type="match status" value="1"/>
</dbReference>
<dbReference type="GO" id="GO:0003677">
    <property type="term" value="F:DNA binding"/>
    <property type="evidence" value="ECO:0007669"/>
    <property type="project" value="InterPro"/>
</dbReference>
<dbReference type="Proteomes" id="UP000185557">
    <property type="component" value="Unassembled WGS sequence"/>
</dbReference>
<dbReference type="NCBIfam" id="NF009883">
    <property type="entry name" value="PRK13341.1-4"/>
    <property type="match status" value="1"/>
</dbReference>
<dbReference type="SUPFAM" id="SSF52540">
    <property type="entry name" value="P-loop containing nucleoside triphosphate hydrolases"/>
    <property type="match status" value="1"/>
</dbReference>
<dbReference type="InterPro" id="IPR032423">
    <property type="entry name" value="AAA_assoc_2"/>
</dbReference>
<dbReference type="InterPro" id="IPR008921">
    <property type="entry name" value="DNA_pol3_clamp-load_cplx_C"/>
</dbReference>
<dbReference type="Pfam" id="PF16193">
    <property type="entry name" value="AAA_assoc_2"/>
    <property type="match status" value="1"/>
</dbReference>
<dbReference type="FunFam" id="3.40.50.300:FF:000137">
    <property type="entry name" value="Replication-associated recombination protein A"/>
    <property type="match status" value="1"/>
</dbReference>
<reference evidence="8 9" key="1">
    <citation type="submission" date="2016-11" db="EMBL/GenBank/DDBJ databases">
        <title>Draft Genome Sequences of Nine Cyanobacterial Strains from Diverse Habitats.</title>
        <authorList>
            <person name="Zhu T."/>
            <person name="Hou S."/>
            <person name="Lu X."/>
            <person name="Hess W.R."/>
        </authorList>
    </citation>
    <scope>NUCLEOTIDE SEQUENCE [LARGE SCALE GENOMIC DNA]</scope>
    <source>
        <strain evidence="8 9">NIES-30</strain>
    </source>
</reference>
<keyword evidence="9" id="KW-1185">Reference proteome</keyword>
<dbReference type="Gene3D" id="1.10.3710.10">
    <property type="entry name" value="DNA polymerase III clamp loader subunits, C-terminal domain"/>
    <property type="match status" value="1"/>
</dbReference>
<evidence type="ECO:0000313" key="9">
    <source>
        <dbReference type="Proteomes" id="UP000185557"/>
    </source>
</evidence>